<evidence type="ECO:0000313" key="5">
    <source>
        <dbReference type="EMBL" id="TMR23815.1"/>
    </source>
</evidence>
<feature type="domain" description="HTH lacI-type" evidence="4">
    <location>
        <begin position="24"/>
        <end position="78"/>
    </location>
</feature>
<dbReference type="GO" id="GO:0000976">
    <property type="term" value="F:transcription cis-regulatory region binding"/>
    <property type="evidence" value="ECO:0007669"/>
    <property type="project" value="TreeGrafter"/>
</dbReference>
<organism evidence="5 6">
    <name type="scientific">Nonomuraea turkmeniaca</name>
    <dbReference type="NCBI Taxonomy" id="103838"/>
    <lineage>
        <taxon>Bacteria</taxon>
        <taxon>Bacillati</taxon>
        <taxon>Actinomycetota</taxon>
        <taxon>Actinomycetes</taxon>
        <taxon>Streptosporangiales</taxon>
        <taxon>Streptosporangiaceae</taxon>
        <taxon>Nonomuraea</taxon>
    </lineage>
</organism>
<dbReference type="SUPFAM" id="SSF47413">
    <property type="entry name" value="lambda repressor-like DNA-binding domains"/>
    <property type="match status" value="1"/>
</dbReference>
<evidence type="ECO:0000313" key="6">
    <source>
        <dbReference type="Proteomes" id="UP000309128"/>
    </source>
</evidence>
<dbReference type="Pfam" id="PF00356">
    <property type="entry name" value="LacI"/>
    <property type="match status" value="1"/>
</dbReference>
<gene>
    <name evidence="5" type="ORF">ETD86_06570</name>
</gene>
<keyword evidence="3" id="KW-0804">Transcription</keyword>
<proteinExistence type="predicted"/>
<dbReference type="GO" id="GO:0003700">
    <property type="term" value="F:DNA-binding transcription factor activity"/>
    <property type="evidence" value="ECO:0007669"/>
    <property type="project" value="TreeGrafter"/>
</dbReference>
<accession>A0A5S4FSR9</accession>
<protein>
    <submittedName>
        <fullName evidence="5">LacI family transcriptional regulator</fullName>
    </submittedName>
</protein>
<dbReference type="CDD" id="cd01392">
    <property type="entry name" value="HTH_LacI"/>
    <property type="match status" value="1"/>
</dbReference>
<dbReference type="SMART" id="SM00354">
    <property type="entry name" value="HTH_LACI"/>
    <property type="match status" value="1"/>
</dbReference>
<dbReference type="PROSITE" id="PS50932">
    <property type="entry name" value="HTH_LACI_2"/>
    <property type="match status" value="1"/>
</dbReference>
<dbReference type="Gene3D" id="3.40.50.2300">
    <property type="match status" value="2"/>
</dbReference>
<keyword evidence="6" id="KW-1185">Reference proteome</keyword>
<dbReference type="Gene3D" id="1.10.260.40">
    <property type="entry name" value="lambda repressor-like DNA-binding domains"/>
    <property type="match status" value="1"/>
</dbReference>
<keyword evidence="2" id="KW-0238">DNA-binding</keyword>
<evidence type="ECO:0000259" key="4">
    <source>
        <dbReference type="PROSITE" id="PS50932"/>
    </source>
</evidence>
<evidence type="ECO:0000256" key="1">
    <source>
        <dbReference type="ARBA" id="ARBA00023015"/>
    </source>
</evidence>
<reference evidence="5 6" key="1">
    <citation type="submission" date="2019-05" db="EMBL/GenBank/DDBJ databases">
        <title>Draft genome sequence of Nonomuraea turkmeniaca DSM 43926.</title>
        <authorList>
            <person name="Saricaoglu S."/>
            <person name="Isik K."/>
        </authorList>
    </citation>
    <scope>NUCLEOTIDE SEQUENCE [LARGE SCALE GENOMIC DNA]</scope>
    <source>
        <strain evidence="5 6">DSM 43926</strain>
    </source>
</reference>
<dbReference type="PANTHER" id="PTHR30146">
    <property type="entry name" value="LACI-RELATED TRANSCRIPTIONAL REPRESSOR"/>
    <property type="match status" value="1"/>
</dbReference>
<evidence type="ECO:0000256" key="2">
    <source>
        <dbReference type="ARBA" id="ARBA00023125"/>
    </source>
</evidence>
<dbReference type="EMBL" id="VCKY01000015">
    <property type="protein sequence ID" value="TMR23815.1"/>
    <property type="molecule type" value="Genomic_DNA"/>
</dbReference>
<dbReference type="InterPro" id="IPR046335">
    <property type="entry name" value="LacI/GalR-like_sensor"/>
</dbReference>
<dbReference type="InterPro" id="IPR028082">
    <property type="entry name" value="Peripla_BP_I"/>
</dbReference>
<evidence type="ECO:0000256" key="3">
    <source>
        <dbReference type="ARBA" id="ARBA00023163"/>
    </source>
</evidence>
<dbReference type="Proteomes" id="UP000309128">
    <property type="component" value="Unassembled WGS sequence"/>
</dbReference>
<dbReference type="Pfam" id="PF13377">
    <property type="entry name" value="Peripla_BP_3"/>
    <property type="match status" value="1"/>
</dbReference>
<dbReference type="InterPro" id="IPR010982">
    <property type="entry name" value="Lambda_DNA-bd_dom_sf"/>
</dbReference>
<dbReference type="PANTHER" id="PTHR30146:SF109">
    <property type="entry name" value="HTH-TYPE TRANSCRIPTIONAL REGULATOR GALS"/>
    <property type="match status" value="1"/>
</dbReference>
<dbReference type="OrthoDB" id="3258243at2"/>
<sequence>MPLTLPGTFATILPIDDQEGSVAVTIRQVAQAAGVSVSTVSRAFTAPDQVQPQTLQRIRDAAAKLGYTPNPAARSLRGGKTESLGLIIPDITNPFFPPIFKAMQARARRLGYTVLAADTDERESDELETITAVSKRVDGMILWASTLSEDRLAELAETMPVVLVNRHVPGIPEIQISLTAGISQAAEHLKAYGHTRCVFVNGSRPELSRGKSIREAFEAHDLSLVEFGPYEPRFETGVHAATLVTSSDATAVLAHNDLVALGVLHQLAKLGVDVPRDVSVIGIDDTLLAETSTPSLTTIRISAQELATHAADLLLDTIGGRAGGRVVEIGSRLIPRSSTGPAGR</sequence>
<dbReference type="SUPFAM" id="SSF53822">
    <property type="entry name" value="Periplasmic binding protein-like I"/>
    <property type="match status" value="1"/>
</dbReference>
<dbReference type="InterPro" id="IPR000843">
    <property type="entry name" value="HTH_LacI"/>
</dbReference>
<comment type="caution">
    <text evidence="5">The sequence shown here is derived from an EMBL/GenBank/DDBJ whole genome shotgun (WGS) entry which is preliminary data.</text>
</comment>
<dbReference type="CDD" id="cd06267">
    <property type="entry name" value="PBP1_LacI_sugar_binding-like"/>
    <property type="match status" value="1"/>
</dbReference>
<dbReference type="AlphaFoldDB" id="A0A5S4FSR9"/>
<name>A0A5S4FSR9_9ACTN</name>
<keyword evidence="1" id="KW-0805">Transcription regulation</keyword>